<proteinExistence type="predicted"/>
<comment type="caution">
    <text evidence="2">The sequence shown here is derived from an EMBL/GenBank/DDBJ whole genome shotgun (WGS) entry which is preliminary data.</text>
</comment>
<accession>A0A815WX07</accession>
<sequence>MAVASSELSNVRSSVIFEIFLTINRWCLLVWLLIESLSFVYKNATIIYPNQGYFAGE</sequence>
<keyword evidence="1" id="KW-0472">Membrane</keyword>
<feature type="non-terminal residue" evidence="2">
    <location>
        <position position="57"/>
    </location>
</feature>
<dbReference type="EMBL" id="CAJNOG010005020">
    <property type="protein sequence ID" value="CAF1547298.1"/>
    <property type="molecule type" value="Genomic_DNA"/>
</dbReference>
<dbReference type="AlphaFoldDB" id="A0A815WX07"/>
<gene>
    <name evidence="2" type="ORF">JYZ213_LOCUS46068</name>
</gene>
<evidence type="ECO:0000313" key="3">
    <source>
        <dbReference type="Proteomes" id="UP000663845"/>
    </source>
</evidence>
<protein>
    <submittedName>
        <fullName evidence="2">Uncharacterized protein</fullName>
    </submittedName>
</protein>
<dbReference type="Proteomes" id="UP000663845">
    <property type="component" value="Unassembled WGS sequence"/>
</dbReference>
<evidence type="ECO:0000256" key="1">
    <source>
        <dbReference type="SAM" id="Phobius"/>
    </source>
</evidence>
<name>A0A815WX07_9BILA</name>
<organism evidence="2 3">
    <name type="scientific">Adineta steineri</name>
    <dbReference type="NCBI Taxonomy" id="433720"/>
    <lineage>
        <taxon>Eukaryota</taxon>
        <taxon>Metazoa</taxon>
        <taxon>Spiralia</taxon>
        <taxon>Gnathifera</taxon>
        <taxon>Rotifera</taxon>
        <taxon>Eurotatoria</taxon>
        <taxon>Bdelloidea</taxon>
        <taxon>Adinetida</taxon>
        <taxon>Adinetidae</taxon>
        <taxon>Adineta</taxon>
    </lineage>
</organism>
<feature type="transmembrane region" description="Helical" evidence="1">
    <location>
        <begin position="15"/>
        <end position="34"/>
    </location>
</feature>
<keyword evidence="1" id="KW-0812">Transmembrane</keyword>
<evidence type="ECO:0000313" key="2">
    <source>
        <dbReference type="EMBL" id="CAF1547298.1"/>
    </source>
</evidence>
<reference evidence="2" key="1">
    <citation type="submission" date="2021-02" db="EMBL/GenBank/DDBJ databases">
        <authorList>
            <person name="Nowell W R."/>
        </authorList>
    </citation>
    <scope>NUCLEOTIDE SEQUENCE</scope>
</reference>
<keyword evidence="1" id="KW-1133">Transmembrane helix</keyword>